<evidence type="ECO:0000256" key="1">
    <source>
        <dbReference type="SAM" id="MobiDB-lite"/>
    </source>
</evidence>
<dbReference type="InterPro" id="IPR012373">
    <property type="entry name" value="Ferrdict_sens_TM"/>
</dbReference>
<dbReference type="RefSeq" id="WP_150875113.1">
    <property type="nucleotide sequence ID" value="NZ_VTWS01000001.1"/>
</dbReference>
<feature type="region of interest" description="Disordered" evidence="1">
    <location>
        <begin position="75"/>
        <end position="110"/>
    </location>
</feature>
<dbReference type="Pfam" id="PF16344">
    <property type="entry name" value="FecR_C"/>
    <property type="match status" value="1"/>
</dbReference>
<accession>A0A5N1JN48</accession>
<sequence length="370" mass="41761">MPDQPENRIDDDLLGKFLAGETDAAESERVQRWLDQDNSERQEFDRFERIWDTAGKLSQKAQPPSIPVNTDAAWQKMRGKMRSSSETEDKRTPTKPVEAPPEPVIKPLPVTPIRSNRTRSWWQSPVWAVAATVVLLSGLLWFFTKETETVPVAQVAAVTADQKIEKILPDGSRVLLNRDSKLTYPESFAGDSREVELTGEAFFDVKPDPTKPFRIQVRNTTVQVLGTSFSIRAYTADVRVAVRTGKVKFSTKAKEVTLVKDEQAVFDAKKDTLIKALRFDANAMAFKTGRLVFDREPLSKIVETLNEVYHADIHLADERLGRCEFTSTLAFENEKLEKVLSITAEAMDLLIKRDGNRITLEGKAGYECQE</sequence>
<proteinExistence type="predicted"/>
<dbReference type="InterPro" id="IPR006860">
    <property type="entry name" value="FecR"/>
</dbReference>
<reference evidence="4 5" key="1">
    <citation type="submission" date="2019-09" db="EMBL/GenBank/DDBJ databases">
        <title>Genome Sequence of Larkinella sp MA1.</title>
        <authorList>
            <person name="Srinivasan S."/>
        </authorList>
    </citation>
    <scope>NUCLEOTIDE SEQUENCE [LARGE SCALE GENOMIC DNA]</scope>
    <source>
        <strain evidence="4 5">MA1</strain>
    </source>
</reference>
<evidence type="ECO:0000313" key="4">
    <source>
        <dbReference type="EMBL" id="KAA9357026.1"/>
    </source>
</evidence>
<dbReference type="Gene3D" id="2.60.120.1440">
    <property type="match status" value="1"/>
</dbReference>
<feature type="compositionally biased region" description="Pro residues" evidence="1">
    <location>
        <begin position="98"/>
        <end position="110"/>
    </location>
</feature>
<gene>
    <name evidence="4" type="ORF">F0P93_04620</name>
</gene>
<dbReference type="InterPro" id="IPR032508">
    <property type="entry name" value="FecR_C"/>
</dbReference>
<dbReference type="GO" id="GO:0016989">
    <property type="term" value="F:sigma factor antagonist activity"/>
    <property type="evidence" value="ECO:0007669"/>
    <property type="project" value="TreeGrafter"/>
</dbReference>
<evidence type="ECO:0000313" key="5">
    <source>
        <dbReference type="Proteomes" id="UP000326344"/>
    </source>
</evidence>
<evidence type="ECO:0000259" key="2">
    <source>
        <dbReference type="Pfam" id="PF04773"/>
    </source>
</evidence>
<keyword evidence="5" id="KW-1185">Reference proteome</keyword>
<dbReference type="Proteomes" id="UP000326344">
    <property type="component" value="Unassembled WGS sequence"/>
</dbReference>
<dbReference type="PANTHER" id="PTHR30273">
    <property type="entry name" value="PERIPLASMIC SIGNAL SENSOR AND SIGMA FACTOR ACTIVATOR FECR-RELATED"/>
    <property type="match status" value="1"/>
</dbReference>
<feature type="domain" description="FecR protein" evidence="2">
    <location>
        <begin position="159"/>
        <end position="248"/>
    </location>
</feature>
<dbReference type="PIRSF" id="PIRSF018266">
    <property type="entry name" value="FecR"/>
    <property type="match status" value="1"/>
</dbReference>
<protein>
    <submittedName>
        <fullName evidence="4">DUF4974 domain-containing protein</fullName>
    </submittedName>
</protein>
<comment type="caution">
    <text evidence="4">The sequence shown here is derived from an EMBL/GenBank/DDBJ whole genome shotgun (WGS) entry which is preliminary data.</text>
</comment>
<organism evidence="4 5">
    <name type="scientific">Larkinella humicola</name>
    <dbReference type="NCBI Taxonomy" id="2607654"/>
    <lineage>
        <taxon>Bacteria</taxon>
        <taxon>Pseudomonadati</taxon>
        <taxon>Bacteroidota</taxon>
        <taxon>Cytophagia</taxon>
        <taxon>Cytophagales</taxon>
        <taxon>Spirosomataceae</taxon>
        <taxon>Larkinella</taxon>
    </lineage>
</organism>
<dbReference type="PANTHER" id="PTHR30273:SF2">
    <property type="entry name" value="PROTEIN FECR"/>
    <property type="match status" value="1"/>
</dbReference>
<dbReference type="Pfam" id="PF04773">
    <property type="entry name" value="FecR"/>
    <property type="match status" value="1"/>
</dbReference>
<feature type="domain" description="Protein FecR C-terminal" evidence="3">
    <location>
        <begin position="290"/>
        <end position="360"/>
    </location>
</feature>
<evidence type="ECO:0000259" key="3">
    <source>
        <dbReference type="Pfam" id="PF16344"/>
    </source>
</evidence>
<dbReference type="AlphaFoldDB" id="A0A5N1JN48"/>
<feature type="compositionally biased region" description="Basic and acidic residues" evidence="1">
    <location>
        <begin position="83"/>
        <end position="92"/>
    </location>
</feature>
<name>A0A5N1JN48_9BACT</name>
<dbReference type="Gene3D" id="3.55.50.30">
    <property type="match status" value="1"/>
</dbReference>
<dbReference type="EMBL" id="VTWS01000001">
    <property type="protein sequence ID" value="KAA9357026.1"/>
    <property type="molecule type" value="Genomic_DNA"/>
</dbReference>